<dbReference type="OrthoDB" id="422720at2759"/>
<organism evidence="1 2">
    <name type="scientific">Mytilus coruscus</name>
    <name type="common">Sea mussel</name>
    <dbReference type="NCBI Taxonomy" id="42192"/>
    <lineage>
        <taxon>Eukaryota</taxon>
        <taxon>Metazoa</taxon>
        <taxon>Spiralia</taxon>
        <taxon>Lophotrochozoa</taxon>
        <taxon>Mollusca</taxon>
        <taxon>Bivalvia</taxon>
        <taxon>Autobranchia</taxon>
        <taxon>Pteriomorphia</taxon>
        <taxon>Mytilida</taxon>
        <taxon>Mytiloidea</taxon>
        <taxon>Mytilidae</taxon>
        <taxon>Mytilinae</taxon>
        <taxon>Mytilus</taxon>
    </lineage>
</organism>
<name>A0A6J8CF16_MYTCO</name>
<evidence type="ECO:0000313" key="1">
    <source>
        <dbReference type="EMBL" id="CAC5394056.1"/>
    </source>
</evidence>
<accession>A0A6J8CF16</accession>
<evidence type="ECO:0000313" key="2">
    <source>
        <dbReference type="Proteomes" id="UP000507470"/>
    </source>
</evidence>
<dbReference type="InterPro" id="IPR051515">
    <property type="entry name" value="IRG"/>
</dbReference>
<dbReference type="PANTHER" id="PTHR32341:SF10">
    <property type="entry name" value="INTERFERON-INDUCIBLE GTPASE 5"/>
    <property type="match status" value="1"/>
</dbReference>
<reference evidence="1 2" key="1">
    <citation type="submission" date="2020-06" db="EMBL/GenBank/DDBJ databases">
        <authorList>
            <person name="Li R."/>
            <person name="Bekaert M."/>
        </authorList>
    </citation>
    <scope>NUCLEOTIDE SEQUENCE [LARGE SCALE GENOMIC DNA]</scope>
    <source>
        <strain evidence="2">wild</strain>
    </source>
</reference>
<keyword evidence="2" id="KW-1185">Reference proteome</keyword>
<dbReference type="Proteomes" id="UP000507470">
    <property type="component" value="Unassembled WGS sequence"/>
</dbReference>
<sequence>MGQAESKELVEDERCAELREIAENRGPVAVLKYLQENVQKWKEEKSIICCNWSKIDDDIRNAEDDDKTEEEVIPAIRKQIYDQISRYDHLKNSDAIFLISSRRKDIGDWPQYKTLRKRIKFATASAAVITATPLPRLDFIANIGILVEEVKHYINVFGLDDKILDTLTGLDRRQLKCTRFLVTGKELSKLIIAQLGKYAAILAVDSAVDFILPIIGSVMSAGTSSVVTYRYLNRTLDDFRDDARFVYRFILDKQNPQS</sequence>
<dbReference type="PANTHER" id="PTHR32341">
    <property type="entry name" value="INTERFERON-INDUCIBLE GTPASE"/>
    <property type="match status" value="1"/>
</dbReference>
<dbReference type="AlphaFoldDB" id="A0A6J8CF16"/>
<gene>
    <name evidence="1" type="ORF">MCOR_28858</name>
</gene>
<proteinExistence type="predicted"/>
<dbReference type="EMBL" id="CACVKT020005251">
    <property type="protein sequence ID" value="CAC5394056.1"/>
    <property type="molecule type" value="Genomic_DNA"/>
</dbReference>
<protein>
    <submittedName>
        <fullName evidence="1">Uncharacterized protein</fullName>
    </submittedName>
</protein>